<feature type="compositionally biased region" description="Basic and acidic residues" evidence="1">
    <location>
        <begin position="48"/>
        <end position="58"/>
    </location>
</feature>
<dbReference type="EMBL" id="GL636492">
    <property type="protein sequence ID" value="EFW18651.1"/>
    <property type="molecule type" value="Genomic_DNA"/>
</dbReference>
<dbReference type="Proteomes" id="UP000002497">
    <property type="component" value="Unassembled WGS sequence"/>
</dbReference>
<dbReference type="HOGENOM" id="CLU_2320186_0_0_1"/>
<evidence type="ECO:0000313" key="2">
    <source>
        <dbReference type="EMBL" id="EFW18651.1"/>
    </source>
</evidence>
<sequence>MTPRAGPERSEKKGGRLALSVMEKSTQLLVPRASARSASGRQKQRTPLPRERRGDRTIRGTGENELARRWVGEPGSQGARERTTEVGGAPDEEGGMRLG</sequence>
<name>E9D569_COCPS</name>
<proteinExistence type="predicted"/>
<accession>E9D569</accession>
<evidence type="ECO:0000256" key="1">
    <source>
        <dbReference type="SAM" id="MobiDB-lite"/>
    </source>
</evidence>
<reference evidence="3" key="2">
    <citation type="submission" date="2010-03" db="EMBL/GenBank/DDBJ databases">
        <title>The genome sequence of Coccidioides posadasii strain Silveira.</title>
        <authorList>
            <consortium name="The Broad Institute Genome Sequencing Center for Infectious Disease"/>
            <person name="Neafsey D."/>
            <person name="Orbach M."/>
            <person name="Henn M.R."/>
            <person name="Cole G.T."/>
            <person name="Galgiani J."/>
            <person name="Gardner M.J."/>
            <person name="Kirkland T.N."/>
            <person name="Taylor J.W."/>
            <person name="Young S.K."/>
            <person name="Zeng Q."/>
            <person name="Koehrsen M."/>
            <person name="Alvarado L."/>
            <person name="Berlin A."/>
            <person name="Borenstein D."/>
            <person name="Chapman S.B."/>
            <person name="Chen Z."/>
            <person name="Engels R."/>
            <person name="Freedman E."/>
            <person name="Gellesch M."/>
            <person name="Goldberg J."/>
            <person name="Griggs A."/>
            <person name="Gujja S."/>
            <person name="Heilman E."/>
            <person name="Heiman D."/>
            <person name="Howarth C."/>
            <person name="Jen D."/>
            <person name="Larson L."/>
            <person name="Mehta T."/>
            <person name="Neiman D."/>
            <person name="Park D."/>
            <person name="Pearson M."/>
            <person name="Richards J."/>
            <person name="Roberts A."/>
            <person name="Saif S."/>
            <person name="Shea T."/>
            <person name="Shenoy N."/>
            <person name="Sisk P."/>
            <person name="Stolte C."/>
            <person name="Sykes S."/>
            <person name="Walk T."/>
            <person name="White J."/>
            <person name="Yandava C."/>
            <person name="Haas B."/>
            <person name="Nusbaum C."/>
            <person name="Birren B."/>
        </authorList>
    </citation>
    <scope>NUCLEOTIDE SEQUENCE [LARGE SCALE GENOMIC DNA]</scope>
    <source>
        <strain evidence="3">RMSCC 757 / Silveira</strain>
    </source>
</reference>
<organism evidence="3">
    <name type="scientific">Coccidioides posadasii (strain RMSCC 757 / Silveira)</name>
    <name type="common">Valley fever fungus</name>
    <dbReference type="NCBI Taxonomy" id="443226"/>
    <lineage>
        <taxon>Eukaryota</taxon>
        <taxon>Fungi</taxon>
        <taxon>Dikarya</taxon>
        <taxon>Ascomycota</taxon>
        <taxon>Pezizomycotina</taxon>
        <taxon>Eurotiomycetes</taxon>
        <taxon>Eurotiomycetidae</taxon>
        <taxon>Onygenales</taxon>
        <taxon>Onygenaceae</taxon>
        <taxon>Coccidioides</taxon>
    </lineage>
</organism>
<dbReference type="VEuPathDB" id="FungiDB:CPSG_05337"/>
<reference evidence="3" key="1">
    <citation type="journal article" date="2010" name="Genome Res.">
        <title>Population genomic sequencing of Coccidioides fungi reveals recent hybridization and transposon control.</title>
        <authorList>
            <person name="Neafsey D.E."/>
            <person name="Barker B.M."/>
            <person name="Sharpton T.J."/>
            <person name="Stajich J.E."/>
            <person name="Park D.J."/>
            <person name="Whiston E."/>
            <person name="Hung C.-Y."/>
            <person name="McMahan C."/>
            <person name="White J."/>
            <person name="Sykes S."/>
            <person name="Heiman D."/>
            <person name="Young S."/>
            <person name="Zeng Q."/>
            <person name="Abouelleil A."/>
            <person name="Aftuck L."/>
            <person name="Bessette D."/>
            <person name="Brown A."/>
            <person name="FitzGerald M."/>
            <person name="Lui A."/>
            <person name="Macdonald J.P."/>
            <person name="Priest M."/>
            <person name="Orbach M.J."/>
            <person name="Galgiani J.N."/>
            <person name="Kirkland T.N."/>
            <person name="Cole G.T."/>
            <person name="Birren B.W."/>
            <person name="Henn M.R."/>
            <person name="Taylor J.W."/>
            <person name="Rounsley S.D."/>
        </authorList>
    </citation>
    <scope>NUCLEOTIDE SEQUENCE [LARGE SCALE GENOMIC DNA]</scope>
    <source>
        <strain evidence="3">RMSCC 757 / Silveira</strain>
    </source>
</reference>
<dbReference type="AlphaFoldDB" id="E9D569"/>
<evidence type="ECO:0000313" key="3">
    <source>
        <dbReference type="Proteomes" id="UP000002497"/>
    </source>
</evidence>
<protein>
    <submittedName>
        <fullName evidence="2">Predicted protein</fullName>
    </submittedName>
</protein>
<feature type="region of interest" description="Disordered" evidence="1">
    <location>
        <begin position="22"/>
        <end position="99"/>
    </location>
</feature>
<keyword evidence="3" id="KW-1185">Reference proteome</keyword>
<gene>
    <name evidence="2" type="ORF">CPSG_05337</name>
</gene>